<reference evidence="4" key="2">
    <citation type="journal article" date="2016" name="Sci. Rep.">
        <title>Dictyocaulus viviparus genome, variome and transcriptome elucidate lungworm biology and support future intervention.</title>
        <authorList>
            <person name="McNulty S.N."/>
            <person name="Strube C."/>
            <person name="Rosa B.A."/>
            <person name="Martin J.C."/>
            <person name="Tyagi R."/>
            <person name="Choi Y.J."/>
            <person name="Wang Q."/>
            <person name="Hallsworth Pepin K."/>
            <person name="Zhang X."/>
            <person name="Ozersky P."/>
            <person name="Wilson R.K."/>
            <person name="Sternberg P.W."/>
            <person name="Gasser R.B."/>
            <person name="Mitreva M."/>
        </authorList>
    </citation>
    <scope>NUCLEOTIDE SEQUENCE [LARGE SCALE GENOMIC DNA]</scope>
    <source>
        <strain evidence="4">HannoverDv2000</strain>
    </source>
</reference>
<keyword evidence="1" id="KW-0175">Coiled coil</keyword>
<sequence length="786" mass="89366">MYYIFLVIQIEPAQFCESYVECEAVALLEERLCLGNSRLRPYWLPSSKDKNNCHDKLRNDYLTLDKMEGDLDEELTGCLIQHISPLSSNQTCNSDTLRSARKFSFGRTITYVPSQCFTGTERRRERECKRVKDCCPSVSKCLTIRTDSQLAKSIESLRIKMRERAKNCENGLEISSLPSPGGDQNDYAQSIDNKWSPSGNINVHFSNVENDDQNNKEYDSDTGKGSVNVHFTTKDENVNDETNPYNPETDQNHYQRPKPIYPAIVHREGDQKKNTESGRPKLSFPGDDKTAVYTNDGIIVVNFHHNEDNPRISETRKSLQNLKSVAEHVGDEQNRGREQLQKLNEADAAQVGLESLLKAEQVFDGITGRGSIASLRQVNRGQVEHLEPIASGSVRSLEMMSDDDDGVDDHHNGNIVTSAPVIFVGDKKHHDIKELIDEWQNKFKTTEEKDKEMKREIIKGLAELIDHFDRVNLQLIGPQVATTNSVNEFEKECYPMYVKIAESSKTENDKTVESNSNHRSNHSNATVLTDEHGDQIVLEDGVENLILSSGGASIGLSIDSDETKLKSDEEHNLSERKIIHNWSNEDYKRELEKYKNDHHINTTRSERNETSCDLYMRCRNQMHLAVDSCAWRFASSKILPTLAESVETLLYKFSSSICIPYSSVEHVLYNSALMRLLSEDYKQSSDCFNDANLIQQKCSKLRECCPNFDNCREETMDISLEQAIISKTAQLNEDKQNCLKLRAREAFKKALRGLFGKSGQKMLHELKQGELGLDVIRGARVLARLR</sequence>
<evidence type="ECO:0000256" key="1">
    <source>
        <dbReference type="SAM" id="Coils"/>
    </source>
</evidence>
<feature type="compositionally biased region" description="Polar residues" evidence="2">
    <location>
        <begin position="186"/>
        <end position="208"/>
    </location>
</feature>
<protein>
    <submittedName>
        <fullName evidence="3">Uncharacterized protein</fullName>
    </submittedName>
</protein>
<dbReference type="EMBL" id="KN716633">
    <property type="protein sequence ID" value="KJH42727.1"/>
    <property type="molecule type" value="Genomic_DNA"/>
</dbReference>
<proteinExistence type="predicted"/>
<feature type="region of interest" description="Disordered" evidence="2">
    <location>
        <begin position="504"/>
        <end position="525"/>
    </location>
</feature>
<name>A0A0D8XG98_DICVI</name>
<feature type="region of interest" description="Disordered" evidence="2">
    <location>
        <begin position="170"/>
        <end position="289"/>
    </location>
</feature>
<feature type="compositionally biased region" description="Basic and acidic residues" evidence="2">
    <location>
        <begin position="265"/>
        <end position="279"/>
    </location>
</feature>
<keyword evidence="4" id="KW-1185">Reference proteome</keyword>
<feature type="compositionally biased region" description="Polar residues" evidence="2">
    <location>
        <begin position="240"/>
        <end position="254"/>
    </location>
</feature>
<dbReference type="AlphaFoldDB" id="A0A0D8XG98"/>
<feature type="coiled-coil region" evidence="1">
    <location>
        <begin position="429"/>
        <end position="456"/>
    </location>
</feature>
<dbReference type="STRING" id="29172.A0A0D8XG98"/>
<organism evidence="3 4">
    <name type="scientific">Dictyocaulus viviparus</name>
    <name type="common">Bovine lungworm</name>
    <dbReference type="NCBI Taxonomy" id="29172"/>
    <lineage>
        <taxon>Eukaryota</taxon>
        <taxon>Metazoa</taxon>
        <taxon>Ecdysozoa</taxon>
        <taxon>Nematoda</taxon>
        <taxon>Chromadorea</taxon>
        <taxon>Rhabditida</taxon>
        <taxon>Rhabditina</taxon>
        <taxon>Rhabditomorpha</taxon>
        <taxon>Strongyloidea</taxon>
        <taxon>Metastrongylidae</taxon>
        <taxon>Dictyocaulus</taxon>
    </lineage>
</organism>
<evidence type="ECO:0000313" key="4">
    <source>
        <dbReference type="Proteomes" id="UP000053766"/>
    </source>
</evidence>
<accession>A0A0D8XG98</accession>
<evidence type="ECO:0000313" key="3">
    <source>
        <dbReference type="EMBL" id="KJH42727.1"/>
    </source>
</evidence>
<evidence type="ECO:0000256" key="2">
    <source>
        <dbReference type="SAM" id="MobiDB-lite"/>
    </source>
</evidence>
<reference evidence="3 4" key="1">
    <citation type="submission" date="2013-11" db="EMBL/GenBank/DDBJ databases">
        <title>Draft genome of the bovine lungworm Dictyocaulus viviparus.</title>
        <authorList>
            <person name="Mitreva M."/>
        </authorList>
    </citation>
    <scope>NUCLEOTIDE SEQUENCE [LARGE SCALE GENOMIC DNA]</scope>
    <source>
        <strain evidence="3 4">HannoverDv2000</strain>
    </source>
</reference>
<feature type="compositionally biased region" description="Basic and acidic residues" evidence="2">
    <location>
        <begin position="213"/>
        <end position="222"/>
    </location>
</feature>
<dbReference type="Proteomes" id="UP000053766">
    <property type="component" value="Unassembled WGS sequence"/>
</dbReference>
<feature type="compositionally biased region" description="Low complexity" evidence="2">
    <location>
        <begin position="514"/>
        <end position="524"/>
    </location>
</feature>
<dbReference type="OrthoDB" id="5808079at2759"/>
<gene>
    <name evidence="3" type="ORF">DICVIV_11277</name>
</gene>